<dbReference type="OrthoDB" id="2679825at2759"/>
<dbReference type="EMBL" id="KN835932">
    <property type="protein sequence ID" value="KIK33489.1"/>
    <property type="molecule type" value="Genomic_DNA"/>
</dbReference>
<gene>
    <name evidence="1" type="ORF">CY34DRAFT_708995</name>
</gene>
<accession>A0A0D0A5Q0</accession>
<reference evidence="1 2" key="1">
    <citation type="submission" date="2014-04" db="EMBL/GenBank/DDBJ databases">
        <authorList>
            <consortium name="DOE Joint Genome Institute"/>
            <person name="Kuo A."/>
            <person name="Ruytinx J."/>
            <person name="Rineau F."/>
            <person name="Colpaert J."/>
            <person name="Kohler A."/>
            <person name="Nagy L.G."/>
            <person name="Floudas D."/>
            <person name="Copeland A."/>
            <person name="Barry K.W."/>
            <person name="Cichocki N."/>
            <person name="Veneault-Fourrey C."/>
            <person name="LaButti K."/>
            <person name="Lindquist E.A."/>
            <person name="Lipzen A."/>
            <person name="Lundell T."/>
            <person name="Morin E."/>
            <person name="Murat C."/>
            <person name="Sun H."/>
            <person name="Tunlid A."/>
            <person name="Henrissat B."/>
            <person name="Grigoriev I.V."/>
            <person name="Hibbett D.S."/>
            <person name="Martin F."/>
            <person name="Nordberg H.P."/>
            <person name="Cantor M.N."/>
            <person name="Hua S.X."/>
        </authorList>
    </citation>
    <scope>NUCLEOTIDE SEQUENCE [LARGE SCALE GENOMIC DNA]</scope>
    <source>
        <strain evidence="1 2">UH-Slu-Lm8-n1</strain>
    </source>
</reference>
<proteinExistence type="predicted"/>
<dbReference type="HOGENOM" id="CLU_1994122_0_0_1"/>
<dbReference type="AlphaFoldDB" id="A0A0D0A5Q0"/>
<sequence>MPPWRYEHRVSDSLGEGMITGRVLIAKLPTHELLATHAERIHDILVHVPLIQDDAQWDCRVWMNHALAALRAEGSNLSTIPDVTDGGQAEDKLKAFGDMAQDRVLRKRPSYVSDVPHIDMRVGRK</sequence>
<dbReference type="InterPro" id="IPR054208">
    <property type="entry name" value="DUF6914"/>
</dbReference>
<reference evidence="2" key="2">
    <citation type="submission" date="2015-01" db="EMBL/GenBank/DDBJ databases">
        <title>Evolutionary Origins and Diversification of the Mycorrhizal Mutualists.</title>
        <authorList>
            <consortium name="DOE Joint Genome Institute"/>
            <consortium name="Mycorrhizal Genomics Consortium"/>
            <person name="Kohler A."/>
            <person name="Kuo A."/>
            <person name="Nagy L.G."/>
            <person name="Floudas D."/>
            <person name="Copeland A."/>
            <person name="Barry K.W."/>
            <person name="Cichocki N."/>
            <person name="Veneault-Fourrey C."/>
            <person name="LaButti K."/>
            <person name="Lindquist E.A."/>
            <person name="Lipzen A."/>
            <person name="Lundell T."/>
            <person name="Morin E."/>
            <person name="Murat C."/>
            <person name="Riley R."/>
            <person name="Ohm R."/>
            <person name="Sun H."/>
            <person name="Tunlid A."/>
            <person name="Henrissat B."/>
            <person name="Grigoriev I.V."/>
            <person name="Hibbett D.S."/>
            <person name="Martin F."/>
        </authorList>
    </citation>
    <scope>NUCLEOTIDE SEQUENCE [LARGE SCALE GENOMIC DNA]</scope>
    <source>
        <strain evidence="2">UH-Slu-Lm8-n1</strain>
    </source>
</reference>
<evidence type="ECO:0000313" key="2">
    <source>
        <dbReference type="Proteomes" id="UP000054485"/>
    </source>
</evidence>
<organism evidence="1 2">
    <name type="scientific">Suillus luteus UH-Slu-Lm8-n1</name>
    <dbReference type="NCBI Taxonomy" id="930992"/>
    <lineage>
        <taxon>Eukaryota</taxon>
        <taxon>Fungi</taxon>
        <taxon>Dikarya</taxon>
        <taxon>Basidiomycota</taxon>
        <taxon>Agaricomycotina</taxon>
        <taxon>Agaricomycetes</taxon>
        <taxon>Agaricomycetidae</taxon>
        <taxon>Boletales</taxon>
        <taxon>Suillineae</taxon>
        <taxon>Suillaceae</taxon>
        <taxon>Suillus</taxon>
    </lineage>
</organism>
<keyword evidence="2" id="KW-1185">Reference proteome</keyword>
<evidence type="ECO:0000313" key="1">
    <source>
        <dbReference type="EMBL" id="KIK33489.1"/>
    </source>
</evidence>
<protein>
    <submittedName>
        <fullName evidence="1">Uncharacterized protein</fullName>
    </submittedName>
</protein>
<dbReference type="Proteomes" id="UP000054485">
    <property type="component" value="Unassembled WGS sequence"/>
</dbReference>
<dbReference type="Pfam" id="PF21858">
    <property type="entry name" value="DUF6914"/>
    <property type="match status" value="1"/>
</dbReference>
<dbReference type="InParanoid" id="A0A0D0A5Q0"/>
<name>A0A0D0A5Q0_9AGAM</name>